<dbReference type="EMBL" id="CP035503">
    <property type="protein sequence ID" value="QDL39469.1"/>
    <property type="molecule type" value="Genomic_DNA"/>
</dbReference>
<evidence type="ECO:0000313" key="4">
    <source>
        <dbReference type="Proteomes" id="UP000316798"/>
    </source>
</evidence>
<organism evidence="3 4">
    <name type="scientific">Rhodoferax sediminis</name>
    <dbReference type="NCBI Taxonomy" id="2509614"/>
    <lineage>
        <taxon>Bacteria</taxon>
        <taxon>Pseudomonadati</taxon>
        <taxon>Pseudomonadota</taxon>
        <taxon>Betaproteobacteria</taxon>
        <taxon>Burkholderiales</taxon>
        <taxon>Comamonadaceae</taxon>
        <taxon>Rhodoferax</taxon>
    </lineage>
</organism>
<dbReference type="InterPro" id="IPR015590">
    <property type="entry name" value="Aldehyde_DH_dom"/>
</dbReference>
<evidence type="ECO:0000313" key="3">
    <source>
        <dbReference type="EMBL" id="QDL39469.1"/>
    </source>
</evidence>
<name>A0A515DGF0_9BURK</name>
<dbReference type="Gene3D" id="3.40.309.10">
    <property type="entry name" value="Aldehyde Dehydrogenase, Chain A, domain 2"/>
    <property type="match status" value="1"/>
</dbReference>
<accession>A0A515DGF0</accession>
<dbReference type="RefSeq" id="WP_142820933.1">
    <property type="nucleotide sequence ID" value="NZ_CP035503.1"/>
</dbReference>
<keyword evidence="1" id="KW-0560">Oxidoreductase</keyword>
<evidence type="ECO:0000256" key="1">
    <source>
        <dbReference type="ARBA" id="ARBA00023002"/>
    </source>
</evidence>
<dbReference type="GO" id="GO:0016620">
    <property type="term" value="F:oxidoreductase activity, acting on the aldehyde or oxo group of donors, NAD or NADP as acceptor"/>
    <property type="evidence" value="ECO:0007669"/>
    <property type="project" value="InterPro"/>
</dbReference>
<dbReference type="Pfam" id="PF00171">
    <property type="entry name" value="Aldedh"/>
    <property type="match status" value="1"/>
</dbReference>
<reference evidence="3 4" key="1">
    <citation type="submission" date="2019-01" db="EMBL/GenBank/DDBJ databases">
        <title>Genomic insights into a novel species Rhodoferax sp.</title>
        <authorList>
            <person name="Jin L."/>
        </authorList>
    </citation>
    <scope>NUCLEOTIDE SEQUENCE [LARGE SCALE GENOMIC DNA]</scope>
    <source>
        <strain evidence="3 4">CHu59-6-5</strain>
    </source>
</reference>
<dbReference type="Proteomes" id="UP000316798">
    <property type="component" value="Chromosome"/>
</dbReference>
<keyword evidence="4" id="KW-1185">Reference proteome</keyword>
<dbReference type="PANTHER" id="PTHR11699">
    <property type="entry name" value="ALDEHYDE DEHYDROGENASE-RELATED"/>
    <property type="match status" value="1"/>
</dbReference>
<dbReference type="KEGG" id="rhf:EUB48_20675"/>
<dbReference type="Gene3D" id="3.40.605.10">
    <property type="entry name" value="Aldehyde Dehydrogenase, Chain A, domain 1"/>
    <property type="match status" value="1"/>
</dbReference>
<dbReference type="InterPro" id="IPR016161">
    <property type="entry name" value="Ald_DH/histidinol_DH"/>
</dbReference>
<dbReference type="SUPFAM" id="SSF53720">
    <property type="entry name" value="ALDH-like"/>
    <property type="match status" value="1"/>
</dbReference>
<protein>
    <submittedName>
        <fullName evidence="3">Aldehyde dehydrogenase family protein</fullName>
    </submittedName>
</protein>
<gene>
    <name evidence="3" type="ORF">EUB48_20675</name>
</gene>
<sequence>MNEAFDDDLAALQETRTLVARALPAAQALARLEPAEAWRIAERVCRACEDRAEHYARLAVEETGIGRVQDKVFKNLLASRDLMAFYQNTVLGGMRVDEERKMLLVGRPAGVVMGLVASTSPIATLYFKVLSCLMSRNAIILSPHPLALRCSIDAAEYLREVAREAGAPADAIQIQKTPTLDATHAMMRNRGVNLILATGGTPMVRAAYSSGTPSLGVGPGNVPVYVDASADLGLAVDETMAAKTFDYGSACSTPSAVFVHRDVEADFTDKMKRAGAFYCNAEQQQRLEAFAFPEGRLNPKIVGRAAAWIAQQAGLSGAGHATVLVGTLNEVSRASPMAKEKLSPILGFKRVDDREHAIREARAMLAVSGAGHTSGIFAEDLETIALWGGTLDVNRTVVNKGTSMGVIGAGTGLAPTFTIGTGFAGRSSIAENVGPEHLINWKKIAFPTGAPAPRSEALPAQRTSDAHDDHIRDTVRAILALALESRTTS</sequence>
<dbReference type="OrthoDB" id="9815791at2"/>
<proteinExistence type="predicted"/>
<evidence type="ECO:0000259" key="2">
    <source>
        <dbReference type="Pfam" id="PF00171"/>
    </source>
</evidence>
<dbReference type="InterPro" id="IPR016163">
    <property type="entry name" value="Ald_DH_C"/>
</dbReference>
<dbReference type="AlphaFoldDB" id="A0A515DGF0"/>
<feature type="domain" description="Aldehyde dehydrogenase" evidence="2">
    <location>
        <begin position="14"/>
        <end position="274"/>
    </location>
</feature>
<dbReference type="InterPro" id="IPR016162">
    <property type="entry name" value="Ald_DH_N"/>
</dbReference>